<accession>A0AAQ3QNW1</accession>
<dbReference type="InterPro" id="IPR012334">
    <property type="entry name" value="Pectin_lyas_fold"/>
</dbReference>
<dbReference type="SUPFAM" id="SSF51126">
    <property type="entry name" value="Pectin lyase-like"/>
    <property type="match status" value="1"/>
</dbReference>
<reference evidence="5 6" key="1">
    <citation type="submission" date="2023-10" db="EMBL/GenBank/DDBJ databases">
        <title>Chromosome-scale genome assembly provides insights into flower coloration mechanisms of Canna indica.</title>
        <authorList>
            <person name="Li C."/>
        </authorList>
    </citation>
    <scope>NUCLEOTIDE SEQUENCE [LARGE SCALE GENOMIC DNA]</scope>
    <source>
        <tissue evidence="5">Flower</tissue>
    </source>
</reference>
<dbReference type="PANTHER" id="PTHR31707">
    <property type="entry name" value="PECTINESTERASE"/>
    <property type="match status" value="1"/>
</dbReference>
<dbReference type="GO" id="GO:0030599">
    <property type="term" value="F:pectinesterase activity"/>
    <property type="evidence" value="ECO:0007669"/>
    <property type="project" value="InterPro"/>
</dbReference>
<name>A0AAQ3QNW1_9LILI</name>
<evidence type="ECO:0000313" key="5">
    <source>
        <dbReference type="EMBL" id="WOL16288.1"/>
    </source>
</evidence>
<keyword evidence="6" id="KW-1185">Reference proteome</keyword>
<dbReference type="Gene3D" id="2.160.20.10">
    <property type="entry name" value="Single-stranded right-handed beta-helix, Pectin lyase-like"/>
    <property type="match status" value="1"/>
</dbReference>
<gene>
    <name evidence="5" type="ORF">Cni_G25075</name>
</gene>
<comment type="pathway">
    <text evidence="1">Glycan metabolism; pectin degradation; 2-dehydro-3-deoxy-D-gluconate from pectin: step 1/5.</text>
</comment>
<dbReference type="InterPro" id="IPR000070">
    <property type="entry name" value="Pectinesterase_cat"/>
</dbReference>
<keyword evidence="3" id="KW-0063">Aspartyl esterase</keyword>
<evidence type="ECO:0000313" key="6">
    <source>
        <dbReference type="Proteomes" id="UP001327560"/>
    </source>
</evidence>
<evidence type="ECO:0000256" key="3">
    <source>
        <dbReference type="ARBA" id="ARBA00023085"/>
    </source>
</evidence>
<proteinExistence type="predicted"/>
<sequence>MVTASRREDPNEPTDIVIHRSRIAAAPDLELVKASFKTYLEQPWKEYARMVVLKSEIDGVIEAEGWHEWNRLFATETLYYEEYRNTHGGHLCGTAWPPYLGGL</sequence>
<evidence type="ECO:0000259" key="4">
    <source>
        <dbReference type="Pfam" id="PF01095"/>
    </source>
</evidence>
<evidence type="ECO:0000256" key="1">
    <source>
        <dbReference type="ARBA" id="ARBA00005184"/>
    </source>
</evidence>
<dbReference type="AlphaFoldDB" id="A0AAQ3QNW1"/>
<protein>
    <recommendedName>
        <fullName evidence="4">Pectinesterase catalytic domain-containing protein</fullName>
    </recommendedName>
</protein>
<dbReference type="InterPro" id="IPR011050">
    <property type="entry name" value="Pectin_lyase_fold/virulence"/>
</dbReference>
<dbReference type="EMBL" id="CP136897">
    <property type="protein sequence ID" value="WOL16288.1"/>
    <property type="molecule type" value="Genomic_DNA"/>
</dbReference>
<dbReference type="Proteomes" id="UP001327560">
    <property type="component" value="Chromosome 8"/>
</dbReference>
<feature type="domain" description="Pectinesterase catalytic" evidence="4">
    <location>
        <begin position="1"/>
        <end position="89"/>
    </location>
</feature>
<organism evidence="5 6">
    <name type="scientific">Canna indica</name>
    <name type="common">Indian-shot</name>
    <dbReference type="NCBI Taxonomy" id="4628"/>
    <lineage>
        <taxon>Eukaryota</taxon>
        <taxon>Viridiplantae</taxon>
        <taxon>Streptophyta</taxon>
        <taxon>Embryophyta</taxon>
        <taxon>Tracheophyta</taxon>
        <taxon>Spermatophyta</taxon>
        <taxon>Magnoliopsida</taxon>
        <taxon>Liliopsida</taxon>
        <taxon>Zingiberales</taxon>
        <taxon>Cannaceae</taxon>
        <taxon>Canna</taxon>
    </lineage>
</organism>
<keyword evidence="2" id="KW-0378">Hydrolase</keyword>
<dbReference type="GO" id="GO:0042545">
    <property type="term" value="P:cell wall modification"/>
    <property type="evidence" value="ECO:0007669"/>
    <property type="project" value="InterPro"/>
</dbReference>
<evidence type="ECO:0000256" key="2">
    <source>
        <dbReference type="ARBA" id="ARBA00022801"/>
    </source>
</evidence>
<dbReference type="Pfam" id="PF01095">
    <property type="entry name" value="Pectinesterase"/>
    <property type="match status" value="1"/>
</dbReference>